<feature type="compositionally biased region" description="Low complexity" evidence="1">
    <location>
        <begin position="408"/>
        <end position="419"/>
    </location>
</feature>
<feature type="region of interest" description="Disordered" evidence="1">
    <location>
        <begin position="511"/>
        <end position="558"/>
    </location>
</feature>
<feature type="region of interest" description="Disordered" evidence="1">
    <location>
        <begin position="58"/>
        <end position="146"/>
    </location>
</feature>
<feature type="compositionally biased region" description="Low complexity" evidence="1">
    <location>
        <begin position="518"/>
        <end position="527"/>
    </location>
</feature>
<feature type="compositionally biased region" description="Basic and acidic residues" evidence="1">
    <location>
        <begin position="363"/>
        <end position="385"/>
    </location>
</feature>
<sequence>MTRLPADDSFFPSPALDTDQLLSSTAGSPSAHAPSSVISPLSLPGAVHYFDQASRASVTSHPQAGANHKFPLTNGETCGPPQAQPPSFLSPHLTPIPSHAQYQIQFQRHPQQRAASLSPTRRSFARGDGRMDGQRSSDVDLPVRGVPGVPVPVNTISGTGSGLITVRRPAIRTTSTENSYGESQSLSLEARMRLAWDEERRALQANRDRAEEVYRDAIEALRSEHASAQSKWEAERYTLQTQITLLQNRLRKSEARWNEASLRGGGSDSNSVSFQGSSASQLSPTGQSDSFLSLHHDTNSADQIIAMDHETPSKVIDVQEYHKDLEGIHLKVNAVKKATFTDTPSSNGSGSKTSSGDGSPSHTPEERRQLARERSVRALKADPHSRLTINAGHTPTVSMSFVSTAATNTATSSGSNTPTLVSGDGAISSDGNDGNDGRESKEPAEPVGTAIDDEDHGPAIMEPSDEDPELKGPLTLRNIPAKDEIFLRKLSDKLEKVTHGEDATPTVLKDAECEKGEPSAAAAAGAAEADESDSEDAEPEIPLKLRTTSNFGRPLGSL</sequence>
<feature type="compositionally biased region" description="Polar residues" evidence="1">
    <location>
        <begin position="100"/>
        <end position="121"/>
    </location>
</feature>
<feature type="compositionally biased region" description="Basic and acidic residues" evidence="1">
    <location>
        <begin position="125"/>
        <end position="138"/>
    </location>
</feature>
<protein>
    <submittedName>
        <fullName evidence="2">Uncharacterized protein</fullName>
    </submittedName>
</protein>
<feature type="region of interest" description="Disordered" evidence="1">
    <location>
        <begin position="339"/>
        <end position="392"/>
    </location>
</feature>
<evidence type="ECO:0000256" key="1">
    <source>
        <dbReference type="SAM" id="MobiDB-lite"/>
    </source>
</evidence>
<feature type="compositionally biased region" description="Basic and acidic residues" evidence="1">
    <location>
        <begin position="435"/>
        <end position="444"/>
    </location>
</feature>
<accession>A0AAD9W1U5</accession>
<organism evidence="2 3">
    <name type="scientific">Phomopsis amygdali</name>
    <name type="common">Fusicoccum amygdali</name>
    <dbReference type="NCBI Taxonomy" id="1214568"/>
    <lineage>
        <taxon>Eukaryota</taxon>
        <taxon>Fungi</taxon>
        <taxon>Dikarya</taxon>
        <taxon>Ascomycota</taxon>
        <taxon>Pezizomycotina</taxon>
        <taxon>Sordariomycetes</taxon>
        <taxon>Sordariomycetidae</taxon>
        <taxon>Diaporthales</taxon>
        <taxon>Diaporthaceae</taxon>
        <taxon>Diaporthe</taxon>
    </lineage>
</organism>
<feature type="compositionally biased region" description="Low complexity" evidence="1">
    <location>
        <begin position="345"/>
        <end position="361"/>
    </location>
</feature>
<dbReference type="Proteomes" id="UP001265746">
    <property type="component" value="Unassembled WGS sequence"/>
</dbReference>
<feature type="region of interest" description="Disordered" evidence="1">
    <location>
        <begin position="408"/>
        <end position="473"/>
    </location>
</feature>
<name>A0AAD9W1U5_PHOAM</name>
<proteinExistence type="predicted"/>
<evidence type="ECO:0000313" key="2">
    <source>
        <dbReference type="EMBL" id="KAK2600958.1"/>
    </source>
</evidence>
<gene>
    <name evidence="2" type="ORF">N8I77_010447</name>
</gene>
<evidence type="ECO:0000313" key="3">
    <source>
        <dbReference type="Proteomes" id="UP001265746"/>
    </source>
</evidence>
<comment type="caution">
    <text evidence="2">The sequence shown here is derived from an EMBL/GenBank/DDBJ whole genome shotgun (WGS) entry which is preliminary data.</text>
</comment>
<feature type="compositionally biased region" description="Acidic residues" evidence="1">
    <location>
        <begin position="528"/>
        <end position="539"/>
    </location>
</feature>
<dbReference type="EMBL" id="JAUJFL010000006">
    <property type="protein sequence ID" value="KAK2600958.1"/>
    <property type="molecule type" value="Genomic_DNA"/>
</dbReference>
<keyword evidence="3" id="KW-1185">Reference proteome</keyword>
<dbReference type="AlphaFoldDB" id="A0AAD9W1U5"/>
<feature type="region of interest" description="Disordered" evidence="1">
    <location>
        <begin position="1"/>
        <end position="36"/>
    </location>
</feature>
<feature type="region of interest" description="Disordered" evidence="1">
    <location>
        <begin position="260"/>
        <end position="294"/>
    </location>
</feature>
<feature type="compositionally biased region" description="Polar residues" evidence="1">
    <location>
        <begin position="268"/>
        <end position="291"/>
    </location>
</feature>
<reference evidence="2" key="1">
    <citation type="submission" date="2023-06" db="EMBL/GenBank/DDBJ databases">
        <authorList>
            <person name="Noh H."/>
        </authorList>
    </citation>
    <scope>NUCLEOTIDE SEQUENCE</scope>
    <source>
        <strain evidence="2">DUCC20226</strain>
    </source>
</reference>